<evidence type="ECO:0000256" key="1">
    <source>
        <dbReference type="SAM" id="MobiDB-lite"/>
    </source>
</evidence>
<feature type="chain" id="PRO_5042286421" description="Secreted protein" evidence="2">
    <location>
        <begin position="28"/>
        <end position="104"/>
    </location>
</feature>
<evidence type="ECO:0000313" key="3">
    <source>
        <dbReference type="EMBL" id="KAJ7101420.1"/>
    </source>
</evidence>
<evidence type="ECO:0008006" key="5">
    <source>
        <dbReference type="Google" id="ProtNLM"/>
    </source>
</evidence>
<proteinExistence type="predicted"/>
<name>A0AAD6UJU5_9AGAR</name>
<feature type="region of interest" description="Disordered" evidence="1">
    <location>
        <begin position="64"/>
        <end position="104"/>
    </location>
</feature>
<comment type="caution">
    <text evidence="3">The sequence shown here is derived from an EMBL/GenBank/DDBJ whole genome shotgun (WGS) entry which is preliminary data.</text>
</comment>
<feature type="signal peptide" evidence="2">
    <location>
        <begin position="1"/>
        <end position="27"/>
    </location>
</feature>
<organism evidence="3 4">
    <name type="scientific">Mycena belliarum</name>
    <dbReference type="NCBI Taxonomy" id="1033014"/>
    <lineage>
        <taxon>Eukaryota</taxon>
        <taxon>Fungi</taxon>
        <taxon>Dikarya</taxon>
        <taxon>Basidiomycota</taxon>
        <taxon>Agaricomycotina</taxon>
        <taxon>Agaricomycetes</taxon>
        <taxon>Agaricomycetidae</taxon>
        <taxon>Agaricales</taxon>
        <taxon>Marasmiineae</taxon>
        <taxon>Mycenaceae</taxon>
        <taxon>Mycena</taxon>
    </lineage>
</organism>
<sequence length="104" mass="11973">MNNDFLNERIRRMLLVCCLCCVSSASAREAAERQNRRFFARTYPDPVIPWSLCRGIHGATFPPRYNTNSSVHPQSRISRIVKKEGSRRRRSSGIGSGVRRDEMM</sequence>
<dbReference type="Proteomes" id="UP001222325">
    <property type="component" value="Unassembled WGS sequence"/>
</dbReference>
<evidence type="ECO:0000313" key="4">
    <source>
        <dbReference type="Proteomes" id="UP001222325"/>
    </source>
</evidence>
<dbReference type="AlphaFoldDB" id="A0AAD6UJU5"/>
<feature type="compositionally biased region" description="Polar residues" evidence="1">
    <location>
        <begin position="65"/>
        <end position="77"/>
    </location>
</feature>
<keyword evidence="4" id="KW-1185">Reference proteome</keyword>
<dbReference type="EMBL" id="JARJCN010000004">
    <property type="protein sequence ID" value="KAJ7101420.1"/>
    <property type="molecule type" value="Genomic_DNA"/>
</dbReference>
<protein>
    <recommendedName>
        <fullName evidence="5">Secreted protein</fullName>
    </recommendedName>
</protein>
<gene>
    <name evidence="3" type="ORF">B0H15DRAFT_411425</name>
</gene>
<keyword evidence="2" id="KW-0732">Signal</keyword>
<accession>A0AAD6UJU5</accession>
<reference evidence="3" key="1">
    <citation type="submission" date="2023-03" db="EMBL/GenBank/DDBJ databases">
        <title>Massive genome expansion in bonnet fungi (Mycena s.s.) driven by repeated elements and novel gene families across ecological guilds.</title>
        <authorList>
            <consortium name="Lawrence Berkeley National Laboratory"/>
            <person name="Harder C.B."/>
            <person name="Miyauchi S."/>
            <person name="Viragh M."/>
            <person name="Kuo A."/>
            <person name="Thoen E."/>
            <person name="Andreopoulos B."/>
            <person name="Lu D."/>
            <person name="Skrede I."/>
            <person name="Drula E."/>
            <person name="Henrissat B."/>
            <person name="Morin E."/>
            <person name="Kohler A."/>
            <person name="Barry K."/>
            <person name="LaButti K."/>
            <person name="Morin E."/>
            <person name="Salamov A."/>
            <person name="Lipzen A."/>
            <person name="Mereny Z."/>
            <person name="Hegedus B."/>
            <person name="Baldrian P."/>
            <person name="Stursova M."/>
            <person name="Weitz H."/>
            <person name="Taylor A."/>
            <person name="Grigoriev I.V."/>
            <person name="Nagy L.G."/>
            <person name="Martin F."/>
            <person name="Kauserud H."/>
        </authorList>
    </citation>
    <scope>NUCLEOTIDE SEQUENCE</scope>
    <source>
        <strain evidence="3">CBHHK173m</strain>
    </source>
</reference>
<evidence type="ECO:0000256" key="2">
    <source>
        <dbReference type="SAM" id="SignalP"/>
    </source>
</evidence>